<protein>
    <submittedName>
        <fullName evidence="9">Intradiol ring-cleavage dioxygenase</fullName>
    </submittedName>
</protein>
<evidence type="ECO:0000313" key="9">
    <source>
        <dbReference type="EMBL" id="KAK1763938.1"/>
    </source>
</evidence>
<dbReference type="PANTHER" id="PTHR33711:SF7">
    <property type="entry name" value="INTRADIOL RING-CLEAVAGE DIOXYGENASES DOMAIN-CONTAINING PROTEIN-RELATED"/>
    <property type="match status" value="1"/>
</dbReference>
<dbReference type="GO" id="GO:0008199">
    <property type="term" value="F:ferric iron binding"/>
    <property type="evidence" value="ECO:0007669"/>
    <property type="project" value="InterPro"/>
</dbReference>
<gene>
    <name evidence="9" type="ORF">QBC33DRAFT_548373</name>
</gene>
<evidence type="ECO:0000256" key="5">
    <source>
        <dbReference type="ARBA" id="ARBA00023002"/>
    </source>
</evidence>
<keyword evidence="10" id="KW-1185">Reference proteome</keyword>
<sequence length="299" mass="33072">MNTEMGSTTQNGDAEGVLGQEFTSHVIESMGPNTSPRTREVMTAFIQHVHDFAREVQLTMDEWMLGVQMINWAGQMSTDRRNEGQLMCDVIGLESLVDNITYQAAARSGKPVTASAILGPFWRADAPIRPNGSTITFNTPKDGQVALMHGKVTCAETGAPIANAVVDIWQASTNGLYEQQDDKQEEHNLRGKFVTDANGDYSLYCLRPTPYPVPNDGPAGKLLSMLDRHEWRPAHIHLIIQADGFKPVTTQIFDEDSKYLEDDSVFAVKSGLTVKFNERKGDPQATLDLEYNVTLAPKK</sequence>
<dbReference type="GO" id="GO:0009712">
    <property type="term" value="P:catechol-containing compound metabolic process"/>
    <property type="evidence" value="ECO:0007669"/>
    <property type="project" value="InterPro"/>
</dbReference>
<keyword evidence="5" id="KW-0560">Oxidoreductase</keyword>
<keyword evidence="3" id="KW-0479">Metal-binding</keyword>
<dbReference type="AlphaFoldDB" id="A0AAJ0BV42"/>
<comment type="similarity">
    <text evidence="2">Belongs to the intradiol ring-cleavage dioxygenase family.</text>
</comment>
<dbReference type="InterPro" id="IPR015889">
    <property type="entry name" value="Intradiol_dOase_core"/>
</dbReference>
<reference evidence="9" key="1">
    <citation type="submission" date="2023-06" db="EMBL/GenBank/DDBJ databases">
        <title>Genome-scale phylogeny and comparative genomics of the fungal order Sordariales.</title>
        <authorList>
            <consortium name="Lawrence Berkeley National Laboratory"/>
            <person name="Hensen N."/>
            <person name="Bonometti L."/>
            <person name="Westerberg I."/>
            <person name="Brannstrom I.O."/>
            <person name="Guillou S."/>
            <person name="Cros-Aarteil S."/>
            <person name="Calhoun S."/>
            <person name="Haridas S."/>
            <person name="Kuo A."/>
            <person name="Mondo S."/>
            <person name="Pangilinan J."/>
            <person name="Riley R."/>
            <person name="Labutti K."/>
            <person name="Andreopoulos B."/>
            <person name="Lipzen A."/>
            <person name="Chen C."/>
            <person name="Yanf M."/>
            <person name="Daum C."/>
            <person name="Ng V."/>
            <person name="Clum A."/>
            <person name="Steindorff A."/>
            <person name="Ohm R."/>
            <person name="Martin F."/>
            <person name="Silar P."/>
            <person name="Natvig D."/>
            <person name="Lalanne C."/>
            <person name="Gautier V."/>
            <person name="Ament-Velasquez S.L."/>
            <person name="Kruys A."/>
            <person name="Hutchinson M.I."/>
            <person name="Powell A.J."/>
            <person name="Barry K."/>
            <person name="Miller A.N."/>
            <person name="Grigoriev I.V."/>
            <person name="Debuchy R."/>
            <person name="Gladieux P."/>
            <person name="Thoren M.H."/>
            <person name="Johannesson H."/>
        </authorList>
    </citation>
    <scope>NUCLEOTIDE SEQUENCE</scope>
    <source>
        <strain evidence="9">8032-3</strain>
    </source>
</reference>
<name>A0AAJ0BV42_9PEZI</name>
<dbReference type="CDD" id="cd03461">
    <property type="entry name" value="1_2-HQD"/>
    <property type="match status" value="1"/>
</dbReference>
<feature type="domain" description="Intradiol ring-cleavage dioxygenases" evidence="7">
    <location>
        <begin position="118"/>
        <end position="296"/>
    </location>
</feature>
<evidence type="ECO:0000256" key="6">
    <source>
        <dbReference type="ARBA" id="ARBA00023004"/>
    </source>
</evidence>
<dbReference type="InterPro" id="IPR039390">
    <property type="entry name" value="1_2-HQD/HQD"/>
</dbReference>
<dbReference type="InterPro" id="IPR007535">
    <property type="entry name" value="Catechol_dOase_N"/>
</dbReference>
<proteinExistence type="inferred from homology"/>
<evidence type="ECO:0000259" key="8">
    <source>
        <dbReference type="Pfam" id="PF04444"/>
    </source>
</evidence>
<dbReference type="Gene3D" id="2.60.130.10">
    <property type="entry name" value="Aromatic compound dioxygenase"/>
    <property type="match status" value="1"/>
</dbReference>
<dbReference type="Proteomes" id="UP001244011">
    <property type="component" value="Unassembled WGS sequence"/>
</dbReference>
<keyword evidence="4 9" id="KW-0223">Dioxygenase</keyword>
<dbReference type="GO" id="GO:0018576">
    <property type="term" value="F:catechol 1,2-dioxygenase activity"/>
    <property type="evidence" value="ECO:0007669"/>
    <property type="project" value="InterPro"/>
</dbReference>
<comment type="cofactor">
    <cofactor evidence="1">
        <name>Fe(3+)</name>
        <dbReference type="ChEBI" id="CHEBI:29034"/>
    </cofactor>
</comment>
<dbReference type="PANTHER" id="PTHR33711">
    <property type="entry name" value="DIOXYGENASE, PUTATIVE (AFU_ORTHOLOGUE AFUA_2G02910)-RELATED"/>
    <property type="match status" value="1"/>
</dbReference>
<dbReference type="GeneID" id="85312023"/>
<keyword evidence="6" id="KW-0408">Iron</keyword>
<dbReference type="Pfam" id="PF04444">
    <property type="entry name" value="Dioxygenase_N"/>
    <property type="match status" value="1"/>
</dbReference>
<accession>A0AAJ0BV42</accession>
<dbReference type="SUPFAM" id="SSF49482">
    <property type="entry name" value="Aromatic compound dioxygenase"/>
    <property type="match status" value="1"/>
</dbReference>
<evidence type="ECO:0000256" key="1">
    <source>
        <dbReference type="ARBA" id="ARBA00001965"/>
    </source>
</evidence>
<dbReference type="InterPro" id="IPR000627">
    <property type="entry name" value="Intradiol_dOase_C"/>
</dbReference>
<dbReference type="Pfam" id="PF00775">
    <property type="entry name" value="Dioxygenase_C"/>
    <property type="match status" value="1"/>
</dbReference>
<evidence type="ECO:0000259" key="7">
    <source>
        <dbReference type="Pfam" id="PF00775"/>
    </source>
</evidence>
<evidence type="ECO:0000256" key="2">
    <source>
        <dbReference type="ARBA" id="ARBA00007825"/>
    </source>
</evidence>
<dbReference type="EMBL" id="MU839023">
    <property type="protein sequence ID" value="KAK1763938.1"/>
    <property type="molecule type" value="Genomic_DNA"/>
</dbReference>
<evidence type="ECO:0000313" key="10">
    <source>
        <dbReference type="Proteomes" id="UP001244011"/>
    </source>
</evidence>
<evidence type="ECO:0000256" key="3">
    <source>
        <dbReference type="ARBA" id="ARBA00022723"/>
    </source>
</evidence>
<evidence type="ECO:0000256" key="4">
    <source>
        <dbReference type="ARBA" id="ARBA00022964"/>
    </source>
</evidence>
<dbReference type="InterPro" id="IPR050770">
    <property type="entry name" value="Intradiol_RC_Dioxygenase"/>
</dbReference>
<feature type="domain" description="Catechol dioxygenase N-terminal" evidence="8">
    <location>
        <begin position="36"/>
        <end position="108"/>
    </location>
</feature>
<organism evidence="9 10">
    <name type="scientific">Phialemonium atrogriseum</name>
    <dbReference type="NCBI Taxonomy" id="1093897"/>
    <lineage>
        <taxon>Eukaryota</taxon>
        <taxon>Fungi</taxon>
        <taxon>Dikarya</taxon>
        <taxon>Ascomycota</taxon>
        <taxon>Pezizomycotina</taxon>
        <taxon>Sordariomycetes</taxon>
        <taxon>Sordariomycetidae</taxon>
        <taxon>Cephalothecales</taxon>
        <taxon>Cephalothecaceae</taxon>
        <taxon>Phialemonium</taxon>
    </lineage>
</organism>
<comment type="caution">
    <text evidence="9">The sequence shown here is derived from an EMBL/GenBank/DDBJ whole genome shotgun (WGS) entry which is preliminary data.</text>
</comment>
<dbReference type="RefSeq" id="XP_060280151.1">
    <property type="nucleotide sequence ID" value="XM_060428836.1"/>
</dbReference>